<evidence type="ECO:0000313" key="3">
    <source>
        <dbReference type="Proteomes" id="UP000572635"/>
    </source>
</evidence>
<evidence type="ECO:0000313" key="2">
    <source>
        <dbReference type="EMBL" id="MBB5429959.1"/>
    </source>
</evidence>
<gene>
    <name evidence="2" type="ORF">HDA36_000043</name>
</gene>
<keyword evidence="1" id="KW-1133">Transmembrane helix</keyword>
<keyword evidence="1" id="KW-0472">Membrane</keyword>
<dbReference type="EMBL" id="JACHDB010000001">
    <property type="protein sequence ID" value="MBB5429959.1"/>
    <property type="molecule type" value="Genomic_DNA"/>
</dbReference>
<dbReference type="Proteomes" id="UP000572635">
    <property type="component" value="Unassembled WGS sequence"/>
</dbReference>
<proteinExistence type="predicted"/>
<feature type="transmembrane region" description="Helical" evidence="1">
    <location>
        <begin position="6"/>
        <end position="29"/>
    </location>
</feature>
<keyword evidence="3" id="KW-1185">Reference proteome</keyword>
<evidence type="ECO:0000256" key="1">
    <source>
        <dbReference type="SAM" id="Phobius"/>
    </source>
</evidence>
<dbReference type="AlphaFoldDB" id="A0A7W8QH66"/>
<dbReference type="RefSeq" id="WP_184387468.1">
    <property type="nucleotide sequence ID" value="NZ_BAAAJD010000209.1"/>
</dbReference>
<comment type="caution">
    <text evidence="2">The sequence shown here is derived from an EMBL/GenBank/DDBJ whole genome shotgun (WGS) entry which is preliminary data.</text>
</comment>
<reference evidence="2 3" key="1">
    <citation type="submission" date="2020-08" db="EMBL/GenBank/DDBJ databases">
        <title>Sequencing the genomes of 1000 actinobacteria strains.</title>
        <authorList>
            <person name="Klenk H.-P."/>
        </authorList>
    </citation>
    <scope>NUCLEOTIDE SEQUENCE [LARGE SCALE GENOMIC DNA]</scope>
    <source>
        <strain evidence="2 3">DSM 44551</strain>
    </source>
</reference>
<protein>
    <submittedName>
        <fullName evidence="2">Uncharacterized protein</fullName>
    </submittedName>
</protein>
<name>A0A7W8QH66_9ACTN</name>
<sequence>MGELGITSLIALVLVMAIPVSIFAGFAVYSLRIARKGPEAVLASARKRRELA</sequence>
<accession>A0A7W8QH66</accession>
<keyword evidence="1" id="KW-0812">Transmembrane</keyword>
<organism evidence="2 3">
    <name type="scientific">Nocardiopsis composta</name>
    <dbReference type="NCBI Taxonomy" id="157465"/>
    <lineage>
        <taxon>Bacteria</taxon>
        <taxon>Bacillati</taxon>
        <taxon>Actinomycetota</taxon>
        <taxon>Actinomycetes</taxon>
        <taxon>Streptosporangiales</taxon>
        <taxon>Nocardiopsidaceae</taxon>
        <taxon>Nocardiopsis</taxon>
    </lineage>
</organism>